<organism evidence="2 3">
    <name type="scientific">Tunturiibacter gelidiferens</name>
    <dbReference type="NCBI Taxonomy" id="3069689"/>
    <lineage>
        <taxon>Bacteria</taxon>
        <taxon>Pseudomonadati</taxon>
        <taxon>Acidobacteriota</taxon>
        <taxon>Terriglobia</taxon>
        <taxon>Terriglobales</taxon>
        <taxon>Acidobacteriaceae</taxon>
        <taxon>Tunturiibacter</taxon>
    </lineage>
</organism>
<dbReference type="RefSeq" id="WP_183977875.1">
    <property type="nucleotide sequence ID" value="NZ_JACHEB010000006.1"/>
</dbReference>
<evidence type="ECO:0000259" key="1">
    <source>
        <dbReference type="Pfam" id="PF12770"/>
    </source>
</evidence>
<evidence type="ECO:0000313" key="2">
    <source>
        <dbReference type="EMBL" id="MBB5329428.1"/>
    </source>
</evidence>
<dbReference type="InterPro" id="IPR024983">
    <property type="entry name" value="CHAT_dom"/>
</dbReference>
<dbReference type="Pfam" id="PF12770">
    <property type="entry name" value="CHAT"/>
    <property type="match status" value="1"/>
</dbReference>
<evidence type="ECO:0000313" key="3">
    <source>
        <dbReference type="Proteomes" id="UP000535182"/>
    </source>
</evidence>
<gene>
    <name evidence="2" type="ORF">HDF14_003046</name>
</gene>
<dbReference type="EMBL" id="JACHEB010000006">
    <property type="protein sequence ID" value="MBB5329428.1"/>
    <property type="molecule type" value="Genomic_DNA"/>
</dbReference>
<name>A0A9X0QFR5_9BACT</name>
<protein>
    <recommendedName>
        <fullName evidence="1">CHAT domain-containing protein</fullName>
    </recommendedName>
</protein>
<dbReference type="Proteomes" id="UP000535182">
    <property type="component" value="Unassembled WGS sequence"/>
</dbReference>
<reference evidence="2 3" key="1">
    <citation type="submission" date="2020-08" db="EMBL/GenBank/DDBJ databases">
        <title>Genomic Encyclopedia of Type Strains, Phase IV (KMG-V): Genome sequencing to study the core and pangenomes of soil and plant-associated prokaryotes.</title>
        <authorList>
            <person name="Whitman W."/>
        </authorList>
    </citation>
    <scope>NUCLEOTIDE SEQUENCE [LARGE SCALE GENOMIC DNA]</scope>
    <source>
        <strain evidence="2 3">X5P2</strain>
    </source>
</reference>
<dbReference type="AlphaFoldDB" id="A0A9X0QFR5"/>
<proteinExistence type="predicted"/>
<feature type="domain" description="CHAT" evidence="1">
    <location>
        <begin position="95"/>
        <end position="335"/>
    </location>
</feature>
<keyword evidence="3" id="KW-1185">Reference proteome</keyword>
<comment type="caution">
    <text evidence="2">The sequence shown here is derived from an EMBL/GenBank/DDBJ whole genome shotgun (WGS) entry which is preliminary data.</text>
</comment>
<accession>A0A9X0QFR5</accession>
<sequence>MDILEITLLDSYAPTHAIALARHGSDVAIAKIPLGPDLVQIEKFRADLLDVLRGRGKGTRPTGQQLIQFGRDLFDFLVRDDIGKLYSRLPNTQVSLKILVNQPALRQLPWEYLQEPNRISPRRGRSVVRIIPTVGVSALPPLPINHLTRVLFVYADPQGLTRVSWSDVRDALLRTYKARFPNSVGIEMVECTSRDSLGTALRRGKFDVVQFSCHGEVIDNKGTPEGRLILFDKNKRKLDFMTGKELAQQMAGHDIRLIVLSACDTSASTSDINFNNIAEDLILEGIPTVVANQAPVQDQTVAAFVGALYDELLLSGNIDMAVTAGRLQLATDLRDSPEWGIPTLYRIHGSSQMYQQIGI</sequence>